<accession>A0A8J6P9Q9</accession>
<sequence length="176" mass="19994">MNVKQIIELLASSDEKQVKKALSGLKSDGDATVIVPLAELLLKDRETGNHQKEILEIFSSLKDTSTVDTMIEVIRDEHFLPVRQLLLSTIWNTSLDYTNYLADFVLIACEGDFLEALDCLTILENLNGEIEERHILEAQWHLKEYLEDPAPKEERKAQIISEIALFIKDADQQIDG</sequence>
<dbReference type="AlphaFoldDB" id="A0A8J6P9Q9"/>
<evidence type="ECO:0000313" key="2">
    <source>
        <dbReference type="Proteomes" id="UP000652681"/>
    </source>
</evidence>
<protein>
    <submittedName>
        <fullName evidence="1">Uncharacterized protein</fullName>
    </submittedName>
</protein>
<dbReference type="RefSeq" id="WP_163490414.1">
    <property type="nucleotide sequence ID" value="NZ_JACVEL010000001.1"/>
</dbReference>
<proteinExistence type="predicted"/>
<dbReference type="Proteomes" id="UP000652681">
    <property type="component" value="Unassembled WGS sequence"/>
</dbReference>
<comment type="caution">
    <text evidence="1">The sequence shown here is derived from an EMBL/GenBank/DDBJ whole genome shotgun (WGS) entry which is preliminary data.</text>
</comment>
<gene>
    <name evidence="1" type="ORF">H9Y05_01905</name>
</gene>
<organism evidence="1 2">
    <name type="scientific">Taishania pollutisoli</name>
    <dbReference type="NCBI Taxonomy" id="2766479"/>
    <lineage>
        <taxon>Bacteria</taxon>
        <taxon>Pseudomonadati</taxon>
        <taxon>Bacteroidota</taxon>
        <taxon>Flavobacteriia</taxon>
        <taxon>Flavobacteriales</taxon>
        <taxon>Crocinitomicaceae</taxon>
        <taxon>Taishania</taxon>
    </lineage>
</organism>
<keyword evidence="2" id="KW-1185">Reference proteome</keyword>
<evidence type="ECO:0000313" key="1">
    <source>
        <dbReference type="EMBL" id="MBC9811218.1"/>
    </source>
</evidence>
<name>A0A8J6P9Q9_9FLAO</name>
<reference evidence="1" key="1">
    <citation type="submission" date="2020-09" db="EMBL/GenBank/DDBJ databases">
        <title>Taishania pollutisoli gen. nov., sp. nov., Isolated from Tetrabromobisphenol A-Contaminated Soil.</title>
        <authorList>
            <person name="Chen Q."/>
        </authorList>
    </citation>
    <scope>NUCLEOTIDE SEQUENCE</scope>
    <source>
        <strain evidence="1">CZZ-1</strain>
    </source>
</reference>
<dbReference type="EMBL" id="JACVEL010000001">
    <property type="protein sequence ID" value="MBC9811218.1"/>
    <property type="molecule type" value="Genomic_DNA"/>
</dbReference>